<organism evidence="2 3">
    <name type="scientific">Geodia barretti</name>
    <name type="common">Barrett's horny sponge</name>
    <dbReference type="NCBI Taxonomy" id="519541"/>
    <lineage>
        <taxon>Eukaryota</taxon>
        <taxon>Metazoa</taxon>
        <taxon>Porifera</taxon>
        <taxon>Demospongiae</taxon>
        <taxon>Heteroscleromorpha</taxon>
        <taxon>Tetractinellida</taxon>
        <taxon>Astrophorina</taxon>
        <taxon>Geodiidae</taxon>
        <taxon>Geodia</taxon>
    </lineage>
</organism>
<sequence length="392" mass="41512">MLSHKSSPGAHYGWWLVGIGVVILTLAGTQLVGSFVSLLYSGDHVGTRAWLVREIAFSERVSLALLPLAGLAVDRFGPRSMLLAGLSLCAAAAIAASMIPVEGVALALLPVLIAGRVMGTSTPVMAAINHWFHDRRALAIAVVLFAVSALNLLPLPVFWGERANTLALGTVILAVGLPLAAQVHLPNDMAGTHGNADESAVGGDKLWDDGHPTVEYGWVEAVRSREFWLLTVAAACLAAADQLTLTLIFSVADYRFQLEGSYLTLENQHRIASVLFILVGGLVGTRVRLRTALLAFSLLHVIAVVLITFAPSAWWLFAGMLVLGAGSGGGVALGIAAVGEYFGRRRFATLRATHWLIVRMMAAPSAFGLLLFSDLLPNARRPETGSIADSAN</sequence>
<feature type="transmembrane region" description="Helical" evidence="1">
    <location>
        <begin position="12"/>
        <end position="35"/>
    </location>
</feature>
<proteinExistence type="predicted"/>
<evidence type="ECO:0000313" key="3">
    <source>
        <dbReference type="Proteomes" id="UP001174909"/>
    </source>
</evidence>
<evidence type="ECO:0000256" key="1">
    <source>
        <dbReference type="SAM" id="Phobius"/>
    </source>
</evidence>
<dbReference type="AlphaFoldDB" id="A0AA35SYV8"/>
<dbReference type="InterPro" id="IPR050327">
    <property type="entry name" value="Proton-linked_MCT"/>
</dbReference>
<keyword evidence="1" id="KW-1133">Transmembrane helix</keyword>
<feature type="transmembrane region" description="Helical" evidence="1">
    <location>
        <begin position="138"/>
        <end position="159"/>
    </location>
</feature>
<evidence type="ECO:0000313" key="2">
    <source>
        <dbReference type="EMBL" id="CAI8038645.1"/>
    </source>
</evidence>
<feature type="transmembrane region" description="Helical" evidence="1">
    <location>
        <begin position="165"/>
        <end position="185"/>
    </location>
</feature>
<reference evidence="2" key="1">
    <citation type="submission" date="2023-03" db="EMBL/GenBank/DDBJ databases">
        <authorList>
            <person name="Steffen K."/>
            <person name="Cardenas P."/>
        </authorList>
    </citation>
    <scope>NUCLEOTIDE SEQUENCE</scope>
</reference>
<dbReference type="InterPro" id="IPR036259">
    <property type="entry name" value="MFS_trans_sf"/>
</dbReference>
<dbReference type="PANTHER" id="PTHR11360">
    <property type="entry name" value="MONOCARBOXYLATE TRANSPORTER"/>
    <property type="match status" value="1"/>
</dbReference>
<gene>
    <name evidence="2" type="ORF">GBAR_LOCUS21544</name>
</gene>
<dbReference type="GO" id="GO:0022857">
    <property type="term" value="F:transmembrane transporter activity"/>
    <property type="evidence" value="ECO:0007669"/>
    <property type="project" value="InterPro"/>
</dbReference>
<keyword evidence="1" id="KW-0812">Transmembrane</keyword>
<dbReference type="EMBL" id="CASHTH010003003">
    <property type="protein sequence ID" value="CAI8038645.1"/>
    <property type="molecule type" value="Genomic_DNA"/>
</dbReference>
<feature type="transmembrane region" description="Helical" evidence="1">
    <location>
        <begin position="227"/>
        <end position="249"/>
    </location>
</feature>
<dbReference type="SUPFAM" id="SSF103473">
    <property type="entry name" value="MFS general substrate transporter"/>
    <property type="match status" value="1"/>
</dbReference>
<keyword evidence="3" id="KW-1185">Reference proteome</keyword>
<dbReference type="Proteomes" id="UP001174909">
    <property type="component" value="Unassembled WGS sequence"/>
</dbReference>
<dbReference type="PANTHER" id="PTHR11360:SF290">
    <property type="entry name" value="MONOCARBOXYLATE MFS PERMEASE"/>
    <property type="match status" value="1"/>
</dbReference>
<keyword evidence="1" id="KW-0472">Membrane</keyword>
<dbReference type="Gene3D" id="1.20.1250.20">
    <property type="entry name" value="MFS general substrate transporter like domains"/>
    <property type="match status" value="1"/>
</dbReference>
<feature type="transmembrane region" description="Helical" evidence="1">
    <location>
        <begin position="105"/>
        <end position="126"/>
    </location>
</feature>
<feature type="transmembrane region" description="Helical" evidence="1">
    <location>
        <begin position="316"/>
        <end position="342"/>
    </location>
</feature>
<protein>
    <recommendedName>
        <fullName evidence="4">MFS transporter</fullName>
    </recommendedName>
</protein>
<dbReference type="Pfam" id="PF07690">
    <property type="entry name" value="MFS_1"/>
    <property type="match status" value="1"/>
</dbReference>
<dbReference type="InterPro" id="IPR011701">
    <property type="entry name" value="MFS"/>
</dbReference>
<accession>A0AA35SYV8</accession>
<feature type="transmembrane region" description="Helical" evidence="1">
    <location>
        <begin position="80"/>
        <end position="99"/>
    </location>
</feature>
<feature type="transmembrane region" description="Helical" evidence="1">
    <location>
        <begin position="292"/>
        <end position="310"/>
    </location>
</feature>
<feature type="transmembrane region" description="Helical" evidence="1">
    <location>
        <begin position="354"/>
        <end position="372"/>
    </location>
</feature>
<name>A0AA35SYV8_GEOBA</name>
<evidence type="ECO:0008006" key="4">
    <source>
        <dbReference type="Google" id="ProtNLM"/>
    </source>
</evidence>
<comment type="caution">
    <text evidence="2">The sequence shown here is derived from an EMBL/GenBank/DDBJ whole genome shotgun (WGS) entry which is preliminary data.</text>
</comment>